<reference evidence="2 3" key="1">
    <citation type="submission" date="2016-10" db="EMBL/GenBank/DDBJ databases">
        <authorList>
            <person name="de Groot N.N."/>
        </authorList>
    </citation>
    <scope>NUCLEOTIDE SEQUENCE [LARGE SCALE GENOMIC DNA]</scope>
    <source>
        <strain evidence="2 3">S5-249</strain>
    </source>
</reference>
<dbReference type="Proteomes" id="UP000198824">
    <property type="component" value="Unassembled WGS sequence"/>
</dbReference>
<keyword evidence="3" id="KW-1185">Reference proteome</keyword>
<feature type="transmembrane region" description="Helical" evidence="1">
    <location>
        <begin position="79"/>
        <end position="97"/>
    </location>
</feature>
<dbReference type="EMBL" id="FOZG01000001">
    <property type="protein sequence ID" value="SFR80535.1"/>
    <property type="molecule type" value="Genomic_DNA"/>
</dbReference>
<dbReference type="AlphaFoldDB" id="A0A1I6JNJ3"/>
<keyword evidence="1" id="KW-0812">Transmembrane</keyword>
<dbReference type="OrthoDB" id="7188556at2"/>
<evidence type="ECO:0000313" key="3">
    <source>
        <dbReference type="Proteomes" id="UP000198824"/>
    </source>
</evidence>
<proteinExistence type="predicted"/>
<feature type="transmembrane region" description="Helical" evidence="1">
    <location>
        <begin position="53"/>
        <end position="72"/>
    </location>
</feature>
<gene>
    <name evidence="2" type="ORF">SAMN05192580_0588</name>
</gene>
<feature type="transmembrane region" description="Helical" evidence="1">
    <location>
        <begin position="6"/>
        <end position="23"/>
    </location>
</feature>
<feature type="transmembrane region" description="Helical" evidence="1">
    <location>
        <begin position="30"/>
        <end position="47"/>
    </location>
</feature>
<evidence type="ECO:0000313" key="2">
    <source>
        <dbReference type="EMBL" id="SFR80535.1"/>
    </source>
</evidence>
<dbReference type="RefSeq" id="WP_093310435.1">
    <property type="nucleotide sequence ID" value="NZ_FOZG01000001.1"/>
</dbReference>
<keyword evidence="1" id="KW-1133">Transmembrane helix</keyword>
<organism evidence="2 3">
    <name type="scientific">Sphingomonas jatrophae</name>
    <dbReference type="NCBI Taxonomy" id="1166337"/>
    <lineage>
        <taxon>Bacteria</taxon>
        <taxon>Pseudomonadati</taxon>
        <taxon>Pseudomonadota</taxon>
        <taxon>Alphaproteobacteria</taxon>
        <taxon>Sphingomonadales</taxon>
        <taxon>Sphingomonadaceae</taxon>
        <taxon>Sphingomonas</taxon>
    </lineage>
</organism>
<feature type="transmembrane region" description="Helical" evidence="1">
    <location>
        <begin position="109"/>
        <end position="126"/>
    </location>
</feature>
<dbReference type="STRING" id="1166337.SAMN05192580_0588"/>
<accession>A0A1I6JNJ3</accession>
<name>A0A1I6JNJ3_9SPHN</name>
<keyword evidence="1" id="KW-0472">Membrane</keyword>
<evidence type="ECO:0000256" key="1">
    <source>
        <dbReference type="SAM" id="Phobius"/>
    </source>
</evidence>
<protein>
    <submittedName>
        <fullName evidence="2">Uncharacterized protein</fullName>
    </submittedName>
</protein>
<sequence>MLRIQAFLLLFVVTIVIALLKGSREERATACILVGAAVATGLVMQPLPSRGVTFDLGVFLVDLTTWLLLVALMCRSDRLWLILMVALQNAVLLFHAMKAVAPDILARFYWDYTAGWSWAMLLLLLASTVRTMRARRTTPTC</sequence>